<organism evidence="1 2">
    <name type="scientific">Longivirga aurantiaca</name>
    <dbReference type="NCBI Taxonomy" id="1837743"/>
    <lineage>
        <taxon>Bacteria</taxon>
        <taxon>Bacillati</taxon>
        <taxon>Actinomycetota</taxon>
        <taxon>Actinomycetes</taxon>
        <taxon>Sporichthyales</taxon>
        <taxon>Sporichthyaceae</taxon>
        <taxon>Longivirga</taxon>
    </lineage>
</organism>
<accession>A0ABW1T109</accession>
<evidence type="ECO:0000313" key="2">
    <source>
        <dbReference type="Proteomes" id="UP001596138"/>
    </source>
</evidence>
<sequence length="170" mass="16946">MGDQRARRRRTAGSLAFVVLVTSLVTGLFVPAARASCAGPTIAVGPAGTSPSPSVAGTASTESVLDAAAGEALSVTGTYFLDGCDDTVSCSAGCGGCQSAYPAGPLEDVQLVLVTSAGETVLGEQDAEGDAGEIRWDVAVPSGAPPGPATLEARHAQYTDPLVRVPITLT</sequence>
<name>A0ABW1T109_9ACTN</name>
<reference evidence="2" key="1">
    <citation type="journal article" date="2019" name="Int. J. Syst. Evol. Microbiol.">
        <title>The Global Catalogue of Microorganisms (GCM) 10K type strain sequencing project: providing services to taxonomists for standard genome sequencing and annotation.</title>
        <authorList>
            <consortium name="The Broad Institute Genomics Platform"/>
            <consortium name="The Broad Institute Genome Sequencing Center for Infectious Disease"/>
            <person name="Wu L."/>
            <person name="Ma J."/>
        </authorList>
    </citation>
    <scope>NUCLEOTIDE SEQUENCE [LARGE SCALE GENOMIC DNA]</scope>
    <source>
        <strain evidence="2">CGMCC 4.7317</strain>
    </source>
</reference>
<dbReference type="RefSeq" id="WP_386765298.1">
    <property type="nucleotide sequence ID" value="NZ_JBHSTI010000008.1"/>
</dbReference>
<comment type="caution">
    <text evidence="1">The sequence shown here is derived from an EMBL/GenBank/DDBJ whole genome shotgun (WGS) entry which is preliminary data.</text>
</comment>
<gene>
    <name evidence="1" type="ORF">ACFQGU_07555</name>
</gene>
<evidence type="ECO:0000313" key="1">
    <source>
        <dbReference type="EMBL" id="MFC6237730.1"/>
    </source>
</evidence>
<evidence type="ECO:0008006" key="3">
    <source>
        <dbReference type="Google" id="ProtNLM"/>
    </source>
</evidence>
<dbReference type="Proteomes" id="UP001596138">
    <property type="component" value="Unassembled WGS sequence"/>
</dbReference>
<proteinExistence type="predicted"/>
<keyword evidence="2" id="KW-1185">Reference proteome</keyword>
<dbReference type="EMBL" id="JBHSTI010000008">
    <property type="protein sequence ID" value="MFC6237730.1"/>
    <property type="molecule type" value="Genomic_DNA"/>
</dbReference>
<protein>
    <recommendedName>
        <fullName evidence="3">IPT/TIG domain-containing protein</fullName>
    </recommendedName>
</protein>